<keyword evidence="11" id="KW-1185">Reference proteome</keyword>
<evidence type="ECO:0000256" key="2">
    <source>
        <dbReference type="ARBA" id="ARBA00005375"/>
    </source>
</evidence>
<evidence type="ECO:0000256" key="6">
    <source>
        <dbReference type="ARBA" id="ARBA00023157"/>
    </source>
</evidence>
<dbReference type="EC" id="3.1.3.2" evidence="3"/>
<dbReference type="InterPro" id="IPR029033">
    <property type="entry name" value="His_PPase_superfam"/>
</dbReference>
<evidence type="ECO:0000313" key="11">
    <source>
        <dbReference type="Proteomes" id="UP000663828"/>
    </source>
</evidence>
<sequence length="385" mass="44465">MLYSIIVLFLFFNGHTDAEQLLGAHIIFRHGERSPSQLYSTDTNLPSFWLNGLGQLTVRGRLQQISLGQYVRERYSNLINSTYISSEITVRSSDYDRTLMSAYCNLVGLYPSSEKVKLSEDLFANNKWPEMIPWQPVPVHTVPKSIDHLMGVSSCDRYEELVDNMRNSPRIRNLTNELRDLISYLEIHTNQSIDDIFIAWDVADTVLIEAIYDIAPSWATPSILRQLRHLSNLCFYHLFYLPEISRLRGGPLLRDILTNMNYLTSNNVNGRKTKIYSGHDTSIAPVLAYLGVNYIHQPPFASALFFDLYQQDDRSYAIQLQYLNTTNSENPHTIHIPGCPSTMCPLNTFLRLYEKGLPENMEKECRSNRIKRTYPRIHHVSFSEE</sequence>
<evidence type="ECO:0000313" key="12">
    <source>
        <dbReference type="Proteomes" id="UP000663852"/>
    </source>
</evidence>
<proteinExistence type="inferred from homology"/>
<evidence type="ECO:0000256" key="7">
    <source>
        <dbReference type="ARBA" id="ARBA00023180"/>
    </source>
</evidence>
<dbReference type="InterPro" id="IPR050645">
    <property type="entry name" value="Histidine_acid_phosphatase"/>
</dbReference>
<dbReference type="SUPFAM" id="SSF53254">
    <property type="entry name" value="Phosphoglycerate mutase-like"/>
    <property type="match status" value="1"/>
</dbReference>
<dbReference type="Pfam" id="PF00328">
    <property type="entry name" value="His_Phos_2"/>
    <property type="match status" value="1"/>
</dbReference>
<gene>
    <name evidence="10" type="ORF">EDS130_LOCUS20350</name>
    <name evidence="9" type="ORF">XAT740_LOCUS12812</name>
</gene>
<keyword evidence="6" id="KW-1015">Disulfide bond</keyword>
<evidence type="ECO:0000313" key="9">
    <source>
        <dbReference type="EMBL" id="CAF0993279.1"/>
    </source>
</evidence>
<evidence type="ECO:0000313" key="10">
    <source>
        <dbReference type="EMBL" id="CAF1108039.1"/>
    </source>
</evidence>
<dbReference type="Proteomes" id="UP000663852">
    <property type="component" value="Unassembled WGS sequence"/>
</dbReference>
<feature type="chain" id="PRO_5036225577" description="acid phosphatase" evidence="8">
    <location>
        <begin position="19"/>
        <end position="385"/>
    </location>
</feature>
<keyword evidence="7" id="KW-0325">Glycoprotein</keyword>
<dbReference type="Gene3D" id="3.40.50.1240">
    <property type="entry name" value="Phosphoglycerate mutase-like"/>
    <property type="match status" value="1"/>
</dbReference>
<dbReference type="InterPro" id="IPR033379">
    <property type="entry name" value="Acid_Pase_AS"/>
</dbReference>
<dbReference type="GO" id="GO:0003993">
    <property type="term" value="F:acid phosphatase activity"/>
    <property type="evidence" value="ECO:0007669"/>
    <property type="project" value="UniProtKB-EC"/>
</dbReference>
<evidence type="ECO:0000256" key="8">
    <source>
        <dbReference type="SAM" id="SignalP"/>
    </source>
</evidence>
<name>A0A814PMI1_ADIRI</name>
<dbReference type="AlphaFoldDB" id="A0A814PMI1"/>
<keyword evidence="4 8" id="KW-0732">Signal</keyword>
<evidence type="ECO:0000256" key="5">
    <source>
        <dbReference type="ARBA" id="ARBA00022801"/>
    </source>
</evidence>
<evidence type="ECO:0000256" key="4">
    <source>
        <dbReference type="ARBA" id="ARBA00022729"/>
    </source>
</evidence>
<dbReference type="PROSITE" id="PS00616">
    <property type="entry name" value="HIS_ACID_PHOSPHAT_1"/>
    <property type="match status" value="1"/>
</dbReference>
<comment type="catalytic activity">
    <reaction evidence="1">
        <text>a phosphate monoester + H2O = an alcohol + phosphate</text>
        <dbReference type="Rhea" id="RHEA:15017"/>
        <dbReference type="ChEBI" id="CHEBI:15377"/>
        <dbReference type="ChEBI" id="CHEBI:30879"/>
        <dbReference type="ChEBI" id="CHEBI:43474"/>
        <dbReference type="ChEBI" id="CHEBI:67140"/>
        <dbReference type="EC" id="3.1.3.2"/>
    </reaction>
</comment>
<accession>A0A814PMI1</accession>
<dbReference type="OrthoDB" id="258392at2759"/>
<dbReference type="PANTHER" id="PTHR11567:SF211">
    <property type="entry name" value="PROSTATIC ACID PHOSPHATASE"/>
    <property type="match status" value="1"/>
</dbReference>
<keyword evidence="5" id="KW-0378">Hydrolase</keyword>
<dbReference type="EMBL" id="CAJNOJ010000100">
    <property type="protein sequence ID" value="CAF1108039.1"/>
    <property type="molecule type" value="Genomic_DNA"/>
</dbReference>
<evidence type="ECO:0000256" key="1">
    <source>
        <dbReference type="ARBA" id="ARBA00000032"/>
    </source>
</evidence>
<protein>
    <recommendedName>
        <fullName evidence="3">acid phosphatase</fullName>
        <ecNumber evidence="3">3.1.3.2</ecNumber>
    </recommendedName>
</protein>
<dbReference type="PANTHER" id="PTHR11567">
    <property type="entry name" value="ACID PHOSPHATASE-RELATED"/>
    <property type="match status" value="1"/>
</dbReference>
<reference evidence="10" key="1">
    <citation type="submission" date="2021-02" db="EMBL/GenBank/DDBJ databases">
        <authorList>
            <person name="Nowell W R."/>
        </authorList>
    </citation>
    <scope>NUCLEOTIDE SEQUENCE</scope>
</reference>
<dbReference type="EMBL" id="CAJNOR010000730">
    <property type="protein sequence ID" value="CAF0993279.1"/>
    <property type="molecule type" value="Genomic_DNA"/>
</dbReference>
<feature type="signal peptide" evidence="8">
    <location>
        <begin position="1"/>
        <end position="18"/>
    </location>
</feature>
<dbReference type="InterPro" id="IPR000560">
    <property type="entry name" value="His_Pase_clade-2"/>
</dbReference>
<comment type="similarity">
    <text evidence="2">Belongs to the histidine acid phosphatase family.</text>
</comment>
<organism evidence="10 12">
    <name type="scientific">Adineta ricciae</name>
    <name type="common">Rotifer</name>
    <dbReference type="NCBI Taxonomy" id="249248"/>
    <lineage>
        <taxon>Eukaryota</taxon>
        <taxon>Metazoa</taxon>
        <taxon>Spiralia</taxon>
        <taxon>Gnathifera</taxon>
        <taxon>Rotifera</taxon>
        <taxon>Eurotatoria</taxon>
        <taxon>Bdelloidea</taxon>
        <taxon>Adinetida</taxon>
        <taxon>Adinetidae</taxon>
        <taxon>Adineta</taxon>
    </lineage>
</organism>
<comment type="caution">
    <text evidence="10">The sequence shown here is derived from an EMBL/GenBank/DDBJ whole genome shotgun (WGS) entry which is preliminary data.</text>
</comment>
<dbReference type="Proteomes" id="UP000663828">
    <property type="component" value="Unassembled WGS sequence"/>
</dbReference>
<evidence type="ECO:0000256" key="3">
    <source>
        <dbReference type="ARBA" id="ARBA00012646"/>
    </source>
</evidence>
<dbReference type="CDD" id="cd07061">
    <property type="entry name" value="HP_HAP_like"/>
    <property type="match status" value="1"/>
</dbReference>